<keyword evidence="2" id="KW-0238">DNA-binding</keyword>
<comment type="caution">
    <text evidence="6">The sequence shown here is derived from an EMBL/GenBank/DDBJ whole genome shotgun (WGS) entry which is preliminary data.</text>
</comment>
<dbReference type="SUPFAM" id="SSF51206">
    <property type="entry name" value="cAMP-binding domain-like"/>
    <property type="match status" value="1"/>
</dbReference>
<keyword evidence="3" id="KW-0804">Transcription</keyword>
<reference evidence="7" key="1">
    <citation type="journal article" date="2019" name="Int. J. Syst. Evol. Microbiol.">
        <title>The Global Catalogue of Microorganisms (GCM) 10K type strain sequencing project: providing services to taxonomists for standard genome sequencing and annotation.</title>
        <authorList>
            <consortium name="The Broad Institute Genomics Platform"/>
            <consortium name="The Broad Institute Genome Sequencing Center for Infectious Disease"/>
            <person name="Wu L."/>
            <person name="Ma J."/>
        </authorList>
    </citation>
    <scope>NUCLEOTIDE SEQUENCE [LARGE SCALE GENOMIC DNA]</scope>
    <source>
        <strain evidence="7">CCUG 60023</strain>
    </source>
</reference>
<dbReference type="CDD" id="cd00038">
    <property type="entry name" value="CAP_ED"/>
    <property type="match status" value="1"/>
</dbReference>
<dbReference type="InterPro" id="IPR018490">
    <property type="entry name" value="cNMP-bd_dom_sf"/>
</dbReference>
<keyword evidence="7" id="KW-1185">Reference proteome</keyword>
<dbReference type="SUPFAM" id="SSF46785">
    <property type="entry name" value="Winged helix' DNA-binding domain"/>
    <property type="match status" value="1"/>
</dbReference>
<dbReference type="InterPro" id="IPR012318">
    <property type="entry name" value="HTH_CRP"/>
</dbReference>
<proteinExistence type="predicted"/>
<evidence type="ECO:0000313" key="7">
    <source>
        <dbReference type="Proteomes" id="UP001597101"/>
    </source>
</evidence>
<dbReference type="PROSITE" id="PS50042">
    <property type="entry name" value="CNMP_BINDING_3"/>
    <property type="match status" value="1"/>
</dbReference>
<keyword evidence="1" id="KW-0805">Transcription regulation</keyword>
<dbReference type="Proteomes" id="UP001597101">
    <property type="component" value="Unassembled WGS sequence"/>
</dbReference>
<dbReference type="InterPro" id="IPR036390">
    <property type="entry name" value="WH_DNA-bd_sf"/>
</dbReference>
<dbReference type="Gene3D" id="2.60.120.10">
    <property type="entry name" value="Jelly Rolls"/>
    <property type="match status" value="1"/>
</dbReference>
<dbReference type="EMBL" id="JBHTJV010000009">
    <property type="protein sequence ID" value="MFD0916973.1"/>
    <property type="molecule type" value="Genomic_DNA"/>
</dbReference>
<name>A0ABW3FGY9_9HYPH</name>
<evidence type="ECO:0000256" key="1">
    <source>
        <dbReference type="ARBA" id="ARBA00023015"/>
    </source>
</evidence>
<dbReference type="InterPro" id="IPR000595">
    <property type="entry name" value="cNMP-bd_dom"/>
</dbReference>
<evidence type="ECO:0000313" key="6">
    <source>
        <dbReference type="EMBL" id="MFD0916973.1"/>
    </source>
</evidence>
<dbReference type="Pfam" id="PF13545">
    <property type="entry name" value="HTH_Crp_2"/>
    <property type="match status" value="1"/>
</dbReference>
<gene>
    <name evidence="6" type="ORF">ACFQ14_11190</name>
</gene>
<evidence type="ECO:0000256" key="4">
    <source>
        <dbReference type="SAM" id="MobiDB-lite"/>
    </source>
</evidence>
<dbReference type="InterPro" id="IPR050397">
    <property type="entry name" value="Env_Response_Regulators"/>
</dbReference>
<dbReference type="RefSeq" id="WP_377212813.1">
    <property type="nucleotide sequence ID" value="NZ_JBHTJV010000009.1"/>
</dbReference>
<dbReference type="Pfam" id="PF00027">
    <property type="entry name" value="cNMP_binding"/>
    <property type="match status" value="1"/>
</dbReference>
<protein>
    <submittedName>
        <fullName evidence="6">Crp/Fnr family transcriptional regulator</fullName>
    </submittedName>
</protein>
<dbReference type="SMART" id="SM00100">
    <property type="entry name" value="cNMP"/>
    <property type="match status" value="1"/>
</dbReference>
<dbReference type="Gene3D" id="1.10.10.10">
    <property type="entry name" value="Winged helix-like DNA-binding domain superfamily/Winged helix DNA-binding domain"/>
    <property type="match status" value="1"/>
</dbReference>
<evidence type="ECO:0000256" key="3">
    <source>
        <dbReference type="ARBA" id="ARBA00023163"/>
    </source>
</evidence>
<accession>A0ABW3FGY9</accession>
<sequence length="229" mass="25948">MQSLSAFSLFSELDETHIQALDQRCTWRSYEPNELVIDFEEDTRDVRFLTVGWVRIILRIATGKEMILTEMKDGEFFGEIAAIDNHSRSANVTALSKCQLCIMPQNVFLELLDSHRSVNRSVMSILASRVRSLNTRLAEHSFLQTKHRLYCELLRLSKPRMGHEGQRSISPPPTQKELASRIGTRREVVSREIANMKRSGVLDKTTGALVLTDVAKLNAMISAGWAEAE</sequence>
<evidence type="ECO:0000256" key="2">
    <source>
        <dbReference type="ARBA" id="ARBA00023125"/>
    </source>
</evidence>
<dbReference type="PANTHER" id="PTHR24567">
    <property type="entry name" value="CRP FAMILY TRANSCRIPTIONAL REGULATORY PROTEIN"/>
    <property type="match status" value="1"/>
</dbReference>
<organism evidence="6 7">
    <name type="scientific">Pseudahrensia aquimaris</name>
    <dbReference type="NCBI Taxonomy" id="744461"/>
    <lineage>
        <taxon>Bacteria</taxon>
        <taxon>Pseudomonadati</taxon>
        <taxon>Pseudomonadota</taxon>
        <taxon>Alphaproteobacteria</taxon>
        <taxon>Hyphomicrobiales</taxon>
        <taxon>Ahrensiaceae</taxon>
        <taxon>Pseudahrensia</taxon>
    </lineage>
</organism>
<dbReference type="InterPro" id="IPR036388">
    <property type="entry name" value="WH-like_DNA-bd_sf"/>
</dbReference>
<feature type="domain" description="Cyclic nucleotide-binding" evidence="5">
    <location>
        <begin position="9"/>
        <end position="129"/>
    </location>
</feature>
<dbReference type="SMART" id="SM00419">
    <property type="entry name" value="HTH_CRP"/>
    <property type="match status" value="1"/>
</dbReference>
<feature type="region of interest" description="Disordered" evidence="4">
    <location>
        <begin position="162"/>
        <end position="184"/>
    </location>
</feature>
<dbReference type="InterPro" id="IPR014710">
    <property type="entry name" value="RmlC-like_jellyroll"/>
</dbReference>
<dbReference type="PANTHER" id="PTHR24567:SF74">
    <property type="entry name" value="HTH-TYPE TRANSCRIPTIONAL REGULATOR ARCR"/>
    <property type="match status" value="1"/>
</dbReference>
<evidence type="ECO:0000259" key="5">
    <source>
        <dbReference type="PROSITE" id="PS50042"/>
    </source>
</evidence>